<evidence type="ECO:0000313" key="2">
    <source>
        <dbReference type="EMBL" id="MDQ0371605.1"/>
    </source>
</evidence>
<dbReference type="AlphaFoldDB" id="A0AAE3WAV2"/>
<gene>
    <name evidence="2" type="ORF">J2S42_008274</name>
    <name evidence="3" type="ORF">J2S42_008366</name>
</gene>
<dbReference type="Proteomes" id="UP001240236">
    <property type="component" value="Unassembled WGS sequence"/>
</dbReference>
<organism evidence="2 4">
    <name type="scientific">Catenuloplanes indicus</name>
    <dbReference type="NCBI Taxonomy" id="137267"/>
    <lineage>
        <taxon>Bacteria</taxon>
        <taxon>Bacillati</taxon>
        <taxon>Actinomycetota</taxon>
        <taxon>Actinomycetes</taxon>
        <taxon>Micromonosporales</taxon>
        <taxon>Micromonosporaceae</taxon>
        <taxon>Catenuloplanes</taxon>
    </lineage>
</organism>
<evidence type="ECO:0000256" key="1">
    <source>
        <dbReference type="SAM" id="MobiDB-lite"/>
    </source>
</evidence>
<evidence type="ECO:0000313" key="3">
    <source>
        <dbReference type="EMBL" id="MDQ0371618.1"/>
    </source>
</evidence>
<comment type="caution">
    <text evidence="2">The sequence shown here is derived from an EMBL/GenBank/DDBJ whole genome shotgun (WGS) entry which is preliminary data.</text>
</comment>
<sequence>MDCCAIARNCEVCLAQLDGVGGVEGNPRGDALREHLLTTGTGPDQAGWTAPADIASVEG</sequence>
<reference evidence="2 4" key="1">
    <citation type="submission" date="2023-07" db="EMBL/GenBank/DDBJ databases">
        <title>Sequencing the genomes of 1000 actinobacteria strains.</title>
        <authorList>
            <person name="Klenk H.-P."/>
        </authorList>
    </citation>
    <scope>NUCLEOTIDE SEQUENCE [LARGE SCALE GENOMIC DNA]</scope>
    <source>
        <strain evidence="2 4">DSM 44709</strain>
    </source>
</reference>
<name>A0AAE3WAV2_9ACTN</name>
<dbReference type="EMBL" id="JAUSUZ010000001">
    <property type="protein sequence ID" value="MDQ0371605.1"/>
    <property type="molecule type" value="Genomic_DNA"/>
</dbReference>
<dbReference type="RefSeq" id="WP_307248561.1">
    <property type="nucleotide sequence ID" value="NZ_JAUSUZ010000001.1"/>
</dbReference>
<protein>
    <submittedName>
        <fullName evidence="2">Uncharacterized protein</fullName>
    </submittedName>
</protein>
<keyword evidence="4" id="KW-1185">Reference proteome</keyword>
<accession>A0AAE3WAV2</accession>
<feature type="region of interest" description="Disordered" evidence="1">
    <location>
        <begin position="38"/>
        <end position="59"/>
    </location>
</feature>
<proteinExistence type="predicted"/>
<dbReference type="EMBL" id="JAUSUZ010000002">
    <property type="protein sequence ID" value="MDQ0371618.1"/>
    <property type="molecule type" value="Genomic_DNA"/>
</dbReference>
<evidence type="ECO:0000313" key="4">
    <source>
        <dbReference type="Proteomes" id="UP001240236"/>
    </source>
</evidence>